<dbReference type="HOGENOM" id="CLU_605643_0_0_1"/>
<reference evidence="5 6" key="1">
    <citation type="journal article" date="2014" name="Genome Announc.">
        <title>Genome Sequence of the Microsporidian Species Nematocida sp1 Strain ERTm6 (ATCC PRA-372).</title>
        <authorList>
            <person name="Bakowski M.A."/>
            <person name="Priest M."/>
            <person name="Young S."/>
            <person name="Cuomo C.A."/>
            <person name="Troemel E.R."/>
        </authorList>
    </citation>
    <scope>NUCLEOTIDE SEQUENCE [LARGE SCALE GENOMIC DNA]</scope>
    <source>
        <strain evidence="5 6">ERTm6</strain>
    </source>
</reference>
<dbReference type="Proteomes" id="UP000054524">
    <property type="component" value="Unassembled WGS sequence"/>
</dbReference>
<evidence type="ECO:0000256" key="3">
    <source>
        <dbReference type="SAM" id="MobiDB-lite"/>
    </source>
</evidence>
<dbReference type="RefSeq" id="XP_052905830.1">
    <property type="nucleotide sequence ID" value="XM_053048005.1"/>
</dbReference>
<feature type="domain" description="Kri1-like C-terminal" evidence="4">
    <location>
        <begin position="385"/>
        <end position="450"/>
    </location>
</feature>
<feature type="compositionally biased region" description="Basic and acidic residues" evidence="3">
    <location>
        <begin position="276"/>
        <end position="285"/>
    </location>
</feature>
<feature type="region of interest" description="Disordered" evidence="3">
    <location>
        <begin position="86"/>
        <end position="170"/>
    </location>
</feature>
<dbReference type="Pfam" id="PF05178">
    <property type="entry name" value="Kri1"/>
    <property type="match status" value="1"/>
</dbReference>
<evidence type="ECO:0000256" key="1">
    <source>
        <dbReference type="ARBA" id="ARBA00007473"/>
    </source>
</evidence>
<dbReference type="OrthoDB" id="10252032at2759"/>
<keyword evidence="2" id="KW-0175">Coiled coil</keyword>
<keyword evidence="6" id="KW-1185">Reference proteome</keyword>
<evidence type="ECO:0000313" key="6">
    <source>
        <dbReference type="Proteomes" id="UP000054524"/>
    </source>
</evidence>
<comment type="similarity">
    <text evidence="1">Belongs to the KRI1 family.</text>
</comment>
<dbReference type="GO" id="GO:0030686">
    <property type="term" value="C:90S preribosome"/>
    <property type="evidence" value="ECO:0007669"/>
    <property type="project" value="TreeGrafter"/>
</dbReference>
<feature type="compositionally biased region" description="Basic and acidic residues" evidence="3">
    <location>
        <begin position="100"/>
        <end position="125"/>
    </location>
</feature>
<evidence type="ECO:0000313" key="5">
    <source>
        <dbReference type="EMBL" id="KFG27275.1"/>
    </source>
</evidence>
<dbReference type="Pfam" id="PF12936">
    <property type="entry name" value="Kri1_C"/>
    <property type="match status" value="1"/>
</dbReference>
<evidence type="ECO:0000256" key="2">
    <source>
        <dbReference type="SAM" id="Coils"/>
    </source>
</evidence>
<comment type="caution">
    <text evidence="5">The sequence shown here is derived from an EMBL/GenBank/DDBJ whole genome shotgun (WGS) entry which is preliminary data.</text>
</comment>
<protein>
    <recommendedName>
        <fullName evidence="4">Kri1-like C-terminal domain-containing protein</fullName>
    </recommendedName>
</protein>
<dbReference type="EMBL" id="AKIJ01000001">
    <property type="protein sequence ID" value="KFG27275.1"/>
    <property type="molecule type" value="Genomic_DNA"/>
</dbReference>
<feature type="coiled-coil region" evidence="2">
    <location>
        <begin position="353"/>
        <end position="405"/>
    </location>
</feature>
<dbReference type="PANTHER" id="PTHR14490">
    <property type="entry name" value="ZINC FINGER, ZZ TYPE"/>
    <property type="match status" value="1"/>
</dbReference>
<gene>
    <name evidence="5" type="ORF">NESG_00353</name>
</gene>
<accession>A0A086J557</accession>
<feature type="region of interest" description="Disordered" evidence="3">
    <location>
        <begin position="1"/>
        <end position="20"/>
    </location>
</feature>
<feature type="compositionally biased region" description="Basic residues" evidence="3">
    <location>
        <begin position="261"/>
        <end position="275"/>
    </location>
</feature>
<name>A0A086J557_NEMA1</name>
<dbReference type="GO" id="GO:0005730">
    <property type="term" value="C:nucleolus"/>
    <property type="evidence" value="ECO:0007669"/>
    <property type="project" value="TreeGrafter"/>
</dbReference>
<sequence>MENNENPFNIDPKQQKKYEARKRAEEIKELEAKYQDDLSSYTETEEEMEYVESEEENIAIQEVIEKIKRKDPEIYDGEKNLFEELKQSHKGAESGAQTKTSREASYRLKDYYREQTLDKMQKEKEGSDEEQQSNPEEATDSEDHQEESTEKDRRHERIKRKAEYSEEQKKNIKDFISALNKVDTTDDLFQKKKEEEVEEENQDEFLTDYILKGGWQKEEEAKDDGDIKFLEEDSEEIELIEEFDKETMPTAQGKFATVKKASQKRKRKELKKKLRNREEEKTKQEEIKRLKNLKKQQFADRLAILRSVSGLSKRQASKIKLEEVYNKKEFDKTMESLFGEEYFKKKEEERPKIKGYEAEAQELKQLEDLAEKAEMQQDRTSMSEIKKILSEIKEIGKEYASLKKQGDFEYVEMPTVNIGLTTREILLADDKFLKRNYSIKNYAPFKDKYERR</sequence>
<dbReference type="PANTHER" id="PTHR14490:SF5">
    <property type="entry name" value="PROTEIN KRI1 HOMOLOG"/>
    <property type="match status" value="1"/>
</dbReference>
<dbReference type="InterPro" id="IPR024626">
    <property type="entry name" value="Kri1-like_C"/>
</dbReference>
<feature type="compositionally biased region" description="Acidic residues" evidence="3">
    <location>
        <begin position="126"/>
        <end position="145"/>
    </location>
</feature>
<organism evidence="5 6">
    <name type="scientific">Nematocida ausubeli (strain ATCC PRA-371 / ERTm2)</name>
    <name type="common">Nematode killer fungus</name>
    <dbReference type="NCBI Taxonomy" id="1913371"/>
    <lineage>
        <taxon>Eukaryota</taxon>
        <taxon>Fungi</taxon>
        <taxon>Fungi incertae sedis</taxon>
        <taxon>Microsporidia</taxon>
        <taxon>Nematocida</taxon>
    </lineage>
</organism>
<dbReference type="AlphaFoldDB" id="A0A086J557"/>
<evidence type="ECO:0000259" key="4">
    <source>
        <dbReference type="Pfam" id="PF12936"/>
    </source>
</evidence>
<dbReference type="GeneID" id="77675326"/>
<dbReference type="GO" id="GO:0000447">
    <property type="term" value="P:endonucleolytic cleavage in ITS1 to separate SSU-rRNA from 5.8S rRNA and LSU-rRNA from tricistronic rRNA transcript (SSU-rRNA, 5.8S rRNA, LSU-rRNA)"/>
    <property type="evidence" value="ECO:0007669"/>
    <property type="project" value="TreeGrafter"/>
</dbReference>
<feature type="region of interest" description="Disordered" evidence="3">
    <location>
        <begin position="256"/>
        <end position="285"/>
    </location>
</feature>
<proteinExistence type="inferred from homology"/>
<dbReference type="InterPro" id="IPR018034">
    <property type="entry name" value="Kri1"/>
</dbReference>
<feature type="compositionally biased region" description="Basic and acidic residues" evidence="3">
    <location>
        <begin position="146"/>
        <end position="170"/>
    </location>
</feature>